<accession>A0A448WP91</accession>
<proteinExistence type="predicted"/>
<dbReference type="Proteomes" id="UP000784294">
    <property type="component" value="Unassembled WGS sequence"/>
</dbReference>
<evidence type="ECO:0000313" key="2">
    <source>
        <dbReference type="EMBL" id="VEL16714.1"/>
    </source>
</evidence>
<feature type="region of interest" description="Disordered" evidence="1">
    <location>
        <begin position="101"/>
        <end position="123"/>
    </location>
</feature>
<name>A0A448WP91_9PLAT</name>
<dbReference type="OrthoDB" id="6323228at2759"/>
<protein>
    <submittedName>
        <fullName evidence="2">Uncharacterized protein</fullName>
    </submittedName>
</protein>
<evidence type="ECO:0000256" key="1">
    <source>
        <dbReference type="SAM" id="MobiDB-lite"/>
    </source>
</evidence>
<dbReference type="AlphaFoldDB" id="A0A448WP91"/>
<feature type="compositionally biased region" description="Polar residues" evidence="1">
    <location>
        <begin position="101"/>
        <end position="119"/>
    </location>
</feature>
<sequence length="243" mass="26110">MFLRHEGYLGVVGAYLSGLDLESNGSAPGCWTENYAASSTSPQLSTSLRHVVSLPSSIATGFSSPVSASQPTRLSGQIDLCASQTPIDPTLLAIKTEHSTNLNSHSLPSLSQVEKSLSKSPEPVAVHTALPKPMYDDGVTSVAWEGGSDNRPLLKVDICSLTDLPSASVAADLPSTEAEEQLSVGIVEWMHFGLDHVEGTRREPLPLLLHPAIYLPDTWDFTQDEEARLYWLQCLEVSAALSL</sequence>
<comment type="caution">
    <text evidence="2">The sequence shown here is derived from an EMBL/GenBank/DDBJ whole genome shotgun (WGS) entry which is preliminary data.</text>
</comment>
<evidence type="ECO:0000313" key="3">
    <source>
        <dbReference type="Proteomes" id="UP000784294"/>
    </source>
</evidence>
<organism evidence="2 3">
    <name type="scientific">Protopolystoma xenopodis</name>
    <dbReference type="NCBI Taxonomy" id="117903"/>
    <lineage>
        <taxon>Eukaryota</taxon>
        <taxon>Metazoa</taxon>
        <taxon>Spiralia</taxon>
        <taxon>Lophotrochozoa</taxon>
        <taxon>Platyhelminthes</taxon>
        <taxon>Monogenea</taxon>
        <taxon>Polyopisthocotylea</taxon>
        <taxon>Polystomatidea</taxon>
        <taxon>Polystomatidae</taxon>
        <taxon>Protopolystoma</taxon>
    </lineage>
</organism>
<keyword evidence="3" id="KW-1185">Reference proteome</keyword>
<gene>
    <name evidence="2" type="ORF">PXEA_LOCUS10154</name>
</gene>
<dbReference type="EMBL" id="CAAALY010029604">
    <property type="protein sequence ID" value="VEL16714.1"/>
    <property type="molecule type" value="Genomic_DNA"/>
</dbReference>
<reference evidence="2" key="1">
    <citation type="submission" date="2018-11" db="EMBL/GenBank/DDBJ databases">
        <authorList>
            <consortium name="Pathogen Informatics"/>
        </authorList>
    </citation>
    <scope>NUCLEOTIDE SEQUENCE</scope>
</reference>